<dbReference type="Gene3D" id="3.20.20.70">
    <property type="entry name" value="Aldolase class I"/>
    <property type="match status" value="1"/>
</dbReference>
<gene>
    <name evidence="11" type="ORF">V8201_06500</name>
</gene>
<reference evidence="11 12" key="1">
    <citation type="journal article" date="2013" name="Int. J. Syst. Evol. Microbiol.">
        <title>Sphingomonas kyungheensis sp. nov., a bacterium with ginsenoside-converting activity isolated from soil of a ginseng field.</title>
        <authorList>
            <person name="Son H.M."/>
            <person name="Yang J.E."/>
            <person name="Park Y."/>
            <person name="Han C.K."/>
            <person name="Kim S.G."/>
            <person name="Kook M."/>
            <person name="Yi T.H."/>
        </authorList>
    </citation>
    <scope>NUCLEOTIDE SEQUENCE [LARGE SCALE GENOMIC DNA]</scope>
    <source>
        <strain evidence="11 12">LMG 26582</strain>
    </source>
</reference>
<keyword evidence="4" id="KW-0285">Flavoprotein</keyword>
<evidence type="ECO:0000256" key="9">
    <source>
        <dbReference type="ARBA" id="ARBA00049401"/>
    </source>
</evidence>
<keyword evidence="12" id="KW-1185">Reference proteome</keyword>
<evidence type="ECO:0000256" key="8">
    <source>
        <dbReference type="ARBA" id="ARBA00031155"/>
    </source>
</evidence>
<comment type="cofactor">
    <cofactor evidence="1">
        <name>FMN</name>
        <dbReference type="ChEBI" id="CHEBI:58210"/>
    </cofactor>
</comment>
<evidence type="ECO:0000256" key="1">
    <source>
        <dbReference type="ARBA" id="ARBA00001917"/>
    </source>
</evidence>
<feature type="signal peptide" evidence="10">
    <location>
        <begin position="1"/>
        <end position="27"/>
    </location>
</feature>
<dbReference type="InterPro" id="IPR004136">
    <property type="entry name" value="NMO"/>
</dbReference>
<dbReference type="GO" id="GO:0004497">
    <property type="term" value="F:monooxygenase activity"/>
    <property type="evidence" value="ECO:0007669"/>
    <property type="project" value="UniProtKB-KW"/>
</dbReference>
<evidence type="ECO:0000256" key="4">
    <source>
        <dbReference type="ARBA" id="ARBA00022630"/>
    </source>
</evidence>
<comment type="similarity">
    <text evidence="2">Belongs to the nitronate monooxygenase family. NMO class I subfamily.</text>
</comment>
<comment type="caution">
    <text evidence="11">The sequence shown here is derived from an EMBL/GenBank/DDBJ whole genome shotgun (WGS) entry which is preliminary data.</text>
</comment>
<evidence type="ECO:0000256" key="7">
    <source>
        <dbReference type="ARBA" id="ARBA00023033"/>
    </source>
</evidence>
<dbReference type="PANTHER" id="PTHR42747">
    <property type="entry name" value="NITRONATE MONOOXYGENASE-RELATED"/>
    <property type="match status" value="1"/>
</dbReference>
<dbReference type="SUPFAM" id="SSF51412">
    <property type="entry name" value="Inosine monophosphate dehydrogenase (IMPDH)"/>
    <property type="match status" value="1"/>
</dbReference>
<keyword evidence="5" id="KW-0288">FMN</keyword>
<evidence type="ECO:0000256" key="3">
    <source>
        <dbReference type="ARBA" id="ARBA00022575"/>
    </source>
</evidence>
<proteinExistence type="inferred from homology"/>
<organism evidence="11 12">
    <name type="scientific">Sphingomonas kyungheensis</name>
    <dbReference type="NCBI Taxonomy" id="1069987"/>
    <lineage>
        <taxon>Bacteria</taxon>
        <taxon>Pseudomonadati</taxon>
        <taxon>Pseudomonadota</taxon>
        <taxon>Alphaproteobacteria</taxon>
        <taxon>Sphingomonadales</taxon>
        <taxon>Sphingomonadaceae</taxon>
        <taxon>Sphingomonas</taxon>
    </lineage>
</organism>
<evidence type="ECO:0000256" key="5">
    <source>
        <dbReference type="ARBA" id="ARBA00022643"/>
    </source>
</evidence>
<keyword evidence="7 11" id="KW-0503">Monooxygenase</keyword>
<feature type="chain" id="PRO_5046041586" description="Propionate 3-nitronate monooxygenase" evidence="10">
    <location>
        <begin position="28"/>
        <end position="355"/>
    </location>
</feature>
<dbReference type="Pfam" id="PF03060">
    <property type="entry name" value="NMO"/>
    <property type="match status" value="1"/>
</dbReference>
<keyword evidence="3" id="KW-0216">Detoxification</keyword>
<accession>A0ABU8H167</accession>
<dbReference type="EMBL" id="JBBBDM010000002">
    <property type="protein sequence ID" value="MEI5686727.1"/>
    <property type="molecule type" value="Genomic_DNA"/>
</dbReference>
<keyword evidence="6 11" id="KW-0560">Oxidoreductase</keyword>
<name>A0ABU8H167_9SPHN</name>
<dbReference type="PANTHER" id="PTHR42747:SF3">
    <property type="entry name" value="NITRONATE MONOOXYGENASE-RELATED"/>
    <property type="match status" value="1"/>
</dbReference>
<evidence type="ECO:0000256" key="6">
    <source>
        <dbReference type="ARBA" id="ARBA00023002"/>
    </source>
</evidence>
<dbReference type="InterPro" id="IPR013785">
    <property type="entry name" value="Aldolase_TIM"/>
</dbReference>
<dbReference type="CDD" id="cd04730">
    <property type="entry name" value="NPD_like"/>
    <property type="match status" value="1"/>
</dbReference>
<sequence length="355" mass="35733">MTWFDRFGCSVPLIQAPMAGVATPALAAAVSEAGALGSIGVGATDAAGARAMIDAIRAATDRPFTVNLFVHRTPDAAAAREAAWLAALAPVFAAYDAEPPARLHSPYRSFADDVEMLAMLVETAPPVVSFHFGLPPAAAIAALRAAGSVLLATATSLAEARAIEAAGIDAVVAQGIEAGGHRGSFDPAAPDDALGTVALTRLLVRDGGLPVIAAGGLMDGAGIAAACALGAVAAQLGTAFVACPESAADEGYRAALAGEGAWHTRLTTHISGRPARALANRFTAFEPDVAPPDYPIAYAAGKALHAVARAHGEHGYGAHWAGQGAPLARAMPAADLVATLRREWHAAGAGRESPA</sequence>
<evidence type="ECO:0000313" key="11">
    <source>
        <dbReference type="EMBL" id="MEI5686727.1"/>
    </source>
</evidence>
<dbReference type="Proteomes" id="UP001367771">
    <property type="component" value="Unassembled WGS sequence"/>
</dbReference>
<evidence type="ECO:0000256" key="2">
    <source>
        <dbReference type="ARBA" id="ARBA00009881"/>
    </source>
</evidence>
<keyword evidence="10" id="KW-0732">Signal</keyword>
<dbReference type="RefSeq" id="WP_336544775.1">
    <property type="nucleotide sequence ID" value="NZ_JBBBDM010000002.1"/>
</dbReference>
<comment type="catalytic activity">
    <reaction evidence="9">
        <text>3 propionate 3-nitronate + 3 O2 + H2O = 3 3-oxopropanoate + 2 nitrate + nitrite + H2O2 + 3 H(+)</text>
        <dbReference type="Rhea" id="RHEA:57332"/>
        <dbReference type="ChEBI" id="CHEBI:15377"/>
        <dbReference type="ChEBI" id="CHEBI:15378"/>
        <dbReference type="ChEBI" id="CHEBI:15379"/>
        <dbReference type="ChEBI" id="CHEBI:16240"/>
        <dbReference type="ChEBI" id="CHEBI:16301"/>
        <dbReference type="ChEBI" id="CHEBI:17632"/>
        <dbReference type="ChEBI" id="CHEBI:33190"/>
        <dbReference type="ChEBI" id="CHEBI:136067"/>
    </reaction>
</comment>
<protein>
    <recommendedName>
        <fullName evidence="8">Propionate 3-nitronate monooxygenase</fullName>
    </recommendedName>
</protein>
<evidence type="ECO:0000313" key="12">
    <source>
        <dbReference type="Proteomes" id="UP001367771"/>
    </source>
</evidence>
<evidence type="ECO:0000256" key="10">
    <source>
        <dbReference type="SAM" id="SignalP"/>
    </source>
</evidence>